<evidence type="ECO:0000313" key="1">
    <source>
        <dbReference type="EMBL" id="VED49951.1"/>
    </source>
</evidence>
<dbReference type="EMBL" id="LR134253">
    <property type="protein sequence ID" value="VED49951.1"/>
    <property type="molecule type" value="Genomic_DNA"/>
</dbReference>
<dbReference type="Gene3D" id="1.10.3790.10">
    <property type="entry name" value="NinB"/>
    <property type="match status" value="1"/>
</dbReference>
<protein>
    <submittedName>
        <fullName evidence="1">NinB family protein</fullName>
    </submittedName>
</protein>
<name>A0A7Z9CSR8_RAOTE</name>
<dbReference type="Proteomes" id="UP000267630">
    <property type="component" value="Chromosome 3"/>
</dbReference>
<proteinExistence type="predicted"/>
<dbReference type="Pfam" id="PF05772">
    <property type="entry name" value="NinB"/>
    <property type="match status" value="1"/>
</dbReference>
<reference evidence="1 2" key="1">
    <citation type="submission" date="2018-12" db="EMBL/GenBank/DDBJ databases">
        <authorList>
            <consortium name="Pathogen Informatics"/>
        </authorList>
    </citation>
    <scope>NUCLEOTIDE SEQUENCE [LARGE SCALE GENOMIC DNA]</scope>
    <source>
        <strain evidence="1 2">NCTC9997</strain>
    </source>
</reference>
<dbReference type="InterPro" id="IPR036619">
    <property type="entry name" value="NinB_sf"/>
</dbReference>
<gene>
    <name evidence="1" type="ORF">NCTC9997_03009</name>
</gene>
<sequence>MQSPEKEQKSAPGINGGRVYFGVRTSQSSKRYMVEVIEAIFWFGTENNVKFQREIQ</sequence>
<evidence type="ECO:0000313" key="2">
    <source>
        <dbReference type="Proteomes" id="UP000267630"/>
    </source>
</evidence>
<keyword evidence="2" id="KW-1185">Reference proteome</keyword>
<organism evidence="1 2">
    <name type="scientific">Raoultella terrigena</name>
    <name type="common">Klebsiella terrigena</name>
    <dbReference type="NCBI Taxonomy" id="577"/>
    <lineage>
        <taxon>Bacteria</taxon>
        <taxon>Pseudomonadati</taxon>
        <taxon>Pseudomonadota</taxon>
        <taxon>Gammaproteobacteria</taxon>
        <taxon>Enterobacterales</taxon>
        <taxon>Enterobacteriaceae</taxon>
        <taxon>Klebsiella/Raoultella group</taxon>
        <taxon>Raoultella</taxon>
    </lineage>
</organism>
<dbReference type="SUPFAM" id="SSF103370">
    <property type="entry name" value="NinB"/>
    <property type="match status" value="1"/>
</dbReference>
<accession>A0A7Z9CSR8</accession>
<dbReference type="InterPro" id="IPR008711">
    <property type="entry name" value="Recombinase_NinB"/>
</dbReference>
<dbReference type="AlphaFoldDB" id="A0A7Z9CSR8"/>